<evidence type="ECO:0000313" key="1">
    <source>
        <dbReference type="EMBL" id="ART30358.1"/>
    </source>
</evidence>
<dbReference type="AlphaFoldDB" id="A0A1Y0AYY4"/>
<name>A0A1Y0AYY4_9LAMI</name>
<geneLocation type="mitochondrion" evidence="1"/>
<gene>
    <name evidence="1" type="ORF">AEK19_MT1232</name>
</gene>
<reference evidence="1" key="1">
    <citation type="submission" date="2017-03" db="EMBL/GenBank/DDBJ databases">
        <title>The mitochondrial genome of the carnivorous plant Utricularia reniformis (Lentibulariaceae): structure, comparative analysis and evolutionary landmarks.</title>
        <authorList>
            <person name="Silva S.R."/>
            <person name="Alvarenga D.O."/>
            <person name="Michael T.P."/>
            <person name="Miranda V.F.O."/>
            <person name="Varani A.M."/>
        </authorList>
    </citation>
    <scope>NUCLEOTIDE SEQUENCE</scope>
</reference>
<keyword evidence="1" id="KW-0496">Mitochondrion</keyword>
<dbReference type="EMBL" id="KY774314">
    <property type="protein sequence ID" value="ART30358.1"/>
    <property type="molecule type" value="Genomic_DNA"/>
</dbReference>
<proteinExistence type="predicted"/>
<organism evidence="1">
    <name type="scientific">Utricularia reniformis</name>
    <dbReference type="NCBI Taxonomy" id="192314"/>
    <lineage>
        <taxon>Eukaryota</taxon>
        <taxon>Viridiplantae</taxon>
        <taxon>Streptophyta</taxon>
        <taxon>Embryophyta</taxon>
        <taxon>Tracheophyta</taxon>
        <taxon>Spermatophyta</taxon>
        <taxon>Magnoliopsida</taxon>
        <taxon>eudicotyledons</taxon>
        <taxon>Gunneridae</taxon>
        <taxon>Pentapetalae</taxon>
        <taxon>asterids</taxon>
        <taxon>lamiids</taxon>
        <taxon>Lamiales</taxon>
        <taxon>Lentibulariaceae</taxon>
        <taxon>Utricularia</taxon>
    </lineage>
</organism>
<sequence>MVCSGCVDVFSYYKISEIVDSRSRNSSLFIFQTRRIGIWPRCDLSLSLVVLELWFDLARRDQREQIIILPFEYQLFIS</sequence>
<accession>A0A1Y0AYY4</accession>
<protein>
    <submittedName>
        <fullName evidence="1">Uncharacterized protein</fullName>
    </submittedName>
</protein>